<dbReference type="HOGENOM" id="CLU_2783419_0_0_1"/>
<dbReference type="STRING" id="40148.A0A0D9Z949"/>
<name>A0A0D9Z949_9ORYZ</name>
<reference evidence="2" key="2">
    <citation type="submission" date="2018-05" db="EMBL/GenBank/DDBJ databases">
        <title>OgluRS3 (Oryza glumaepatula Reference Sequence Version 3).</title>
        <authorList>
            <person name="Zhang J."/>
            <person name="Kudrna D."/>
            <person name="Lee S."/>
            <person name="Talag J."/>
            <person name="Welchert J."/>
            <person name="Wing R.A."/>
        </authorList>
    </citation>
    <scope>NUCLEOTIDE SEQUENCE [LARGE SCALE GENOMIC DNA]</scope>
</reference>
<dbReference type="Proteomes" id="UP000026961">
    <property type="component" value="Chromosome 3"/>
</dbReference>
<organism evidence="2">
    <name type="scientific">Oryza glumipatula</name>
    <dbReference type="NCBI Taxonomy" id="40148"/>
    <lineage>
        <taxon>Eukaryota</taxon>
        <taxon>Viridiplantae</taxon>
        <taxon>Streptophyta</taxon>
        <taxon>Embryophyta</taxon>
        <taxon>Tracheophyta</taxon>
        <taxon>Spermatophyta</taxon>
        <taxon>Magnoliopsida</taxon>
        <taxon>Liliopsida</taxon>
        <taxon>Poales</taxon>
        <taxon>Poaceae</taxon>
        <taxon>BOP clade</taxon>
        <taxon>Oryzoideae</taxon>
        <taxon>Oryzeae</taxon>
        <taxon>Oryzinae</taxon>
        <taxon>Oryza</taxon>
    </lineage>
</organism>
<evidence type="ECO:0000313" key="2">
    <source>
        <dbReference type="EnsemblPlants" id="OGLUM03G22770.1"/>
    </source>
</evidence>
<sequence length="69" mass="6932">MAAVPAPVVAAAWGVGARRGAALSSSARCRALRLSRGGGGGRDGWVPPPVVGRRPPRTLSVRCAASNGR</sequence>
<feature type="region of interest" description="Disordered" evidence="1">
    <location>
        <begin position="36"/>
        <end position="69"/>
    </location>
</feature>
<accession>A0A0D9Z949</accession>
<dbReference type="EnsemblPlants" id="OGLUM03G22770.1">
    <property type="protein sequence ID" value="OGLUM03G22770.1"/>
    <property type="gene ID" value="OGLUM03G22770"/>
</dbReference>
<dbReference type="AlphaFoldDB" id="A0A0D9Z949"/>
<evidence type="ECO:0000313" key="3">
    <source>
        <dbReference type="Proteomes" id="UP000026961"/>
    </source>
</evidence>
<proteinExistence type="predicted"/>
<dbReference type="Gramene" id="OGLUM03G22770.1">
    <property type="protein sequence ID" value="OGLUM03G22770.1"/>
    <property type="gene ID" value="OGLUM03G22770"/>
</dbReference>
<reference evidence="2" key="1">
    <citation type="submission" date="2015-04" db="UniProtKB">
        <authorList>
            <consortium name="EnsemblPlants"/>
        </authorList>
    </citation>
    <scope>IDENTIFICATION</scope>
</reference>
<evidence type="ECO:0000256" key="1">
    <source>
        <dbReference type="SAM" id="MobiDB-lite"/>
    </source>
</evidence>
<keyword evidence="3" id="KW-1185">Reference proteome</keyword>
<protein>
    <submittedName>
        <fullName evidence="2">Uncharacterized protein</fullName>
    </submittedName>
</protein>